<feature type="region of interest" description="Disordered" evidence="2">
    <location>
        <begin position="414"/>
        <end position="433"/>
    </location>
</feature>
<dbReference type="SUPFAM" id="SSF51126">
    <property type="entry name" value="Pectin lyase-like"/>
    <property type="match status" value="1"/>
</dbReference>
<dbReference type="InterPro" id="IPR043990">
    <property type="entry name" value="AC_1"/>
</dbReference>
<dbReference type="EMBL" id="JACHDE010000040">
    <property type="protein sequence ID" value="MBB5405730.1"/>
    <property type="molecule type" value="Genomic_DNA"/>
</dbReference>
<proteinExistence type="predicted"/>
<dbReference type="Proteomes" id="UP000592820">
    <property type="component" value="Unassembled WGS sequence"/>
</dbReference>
<feature type="domain" description="Autochaperone" evidence="3">
    <location>
        <begin position="299"/>
        <end position="390"/>
    </location>
</feature>
<sequence>MTISNGGAMSSGTGFPPLISGVVAPTDSIGSATGAVGEVTVIGSGSSLSSSNPLIVGGTNPALIPFYLESLGLDATVLFMGDGSLTSANGGAVSSGVGPHTVQGFVNNTFIGGTPGSTGRVTVTDPGSNWTVGGNLMIGGDGNGTLTIANSGRVSAVSVVLAQTANSTGMLNIIGAAAGAAAVAPGVLNTGRVAFGGGTGDIVFTHTDASGNYLFPAAMVGSGAVNVYSGKTVMTGASTYVGPTTVHGGTIAAGENNVFSPNLDYAVQPAGTLDLRGFDQRAAGVVNAGLVRIASDPGTVLTTTHYVGHNGTIALNTYLGGDNSPSDRLAIDGGSATGTSALAITNAGGPGALTTASSISLVVTTNGGTTDAGDFALGTEVRGGAFDYRLYQGAVGGAFPHDWFLRSDFVVGPGAEEPGIPPGDELPEEPPPPVLPPGEYPIIGPELATYSVMQPLARQLGLTMLGTMHERIGDTLTQDPGHAGSEGLARSAWARVFGQQIDNRYETYTDARAKGQQIGVQAGVDLWRGSFMPGHH</sequence>
<dbReference type="InterPro" id="IPR012332">
    <property type="entry name" value="Autotransporter_pectin_lyase_C"/>
</dbReference>
<evidence type="ECO:0000256" key="1">
    <source>
        <dbReference type="ARBA" id="ARBA00022729"/>
    </source>
</evidence>
<evidence type="ECO:0000313" key="4">
    <source>
        <dbReference type="EMBL" id="MBB5405730.1"/>
    </source>
</evidence>
<evidence type="ECO:0000259" key="3">
    <source>
        <dbReference type="Pfam" id="PF18883"/>
    </source>
</evidence>
<name>A0A7W8LFP7_9BURK</name>
<dbReference type="InterPro" id="IPR030895">
    <property type="entry name" value="T5SS_PEPC_rpt"/>
</dbReference>
<reference evidence="4 5" key="1">
    <citation type="submission" date="2020-08" db="EMBL/GenBank/DDBJ databases">
        <title>Genomic Encyclopedia of Type Strains, Phase IV (KMG-V): Genome sequencing to study the core and pangenomes of soil and plant-associated prokaryotes.</title>
        <authorList>
            <person name="Whitman W."/>
        </authorList>
    </citation>
    <scope>NUCLEOTIDE SEQUENCE [LARGE SCALE GENOMIC DNA]</scope>
    <source>
        <strain evidence="4 5">JPY162</strain>
    </source>
</reference>
<organism evidence="4 5">
    <name type="scientific">Paraburkholderia youngii</name>
    <dbReference type="NCBI Taxonomy" id="2782701"/>
    <lineage>
        <taxon>Bacteria</taxon>
        <taxon>Pseudomonadati</taxon>
        <taxon>Pseudomonadota</taxon>
        <taxon>Betaproteobacteria</taxon>
        <taxon>Burkholderiales</taxon>
        <taxon>Burkholderiaceae</taxon>
        <taxon>Paraburkholderia</taxon>
    </lineage>
</organism>
<dbReference type="AlphaFoldDB" id="A0A7W8LFP7"/>
<accession>A0A7W8LFP7</accession>
<dbReference type="CDD" id="cd01344">
    <property type="entry name" value="PL2_Passenger_AT"/>
    <property type="match status" value="1"/>
</dbReference>
<dbReference type="InterPro" id="IPR011050">
    <property type="entry name" value="Pectin_lyase_fold/virulence"/>
</dbReference>
<dbReference type="NCBIfam" id="TIGR04393">
    <property type="entry name" value="rpt_T5SS_PEPC"/>
    <property type="match status" value="1"/>
</dbReference>
<gene>
    <name evidence="4" type="ORF">HDG41_007826</name>
</gene>
<dbReference type="Pfam" id="PF18883">
    <property type="entry name" value="AC_1"/>
    <property type="match status" value="1"/>
</dbReference>
<dbReference type="Gene3D" id="2.160.20.20">
    <property type="match status" value="1"/>
</dbReference>
<dbReference type="InterPro" id="IPR013425">
    <property type="entry name" value="Autotrns_rpt"/>
</dbReference>
<dbReference type="NCBIfam" id="TIGR02601">
    <property type="entry name" value="autotrns_rpt"/>
    <property type="match status" value="1"/>
</dbReference>
<comment type="caution">
    <text evidence="4">The sequence shown here is derived from an EMBL/GenBank/DDBJ whole genome shotgun (WGS) entry which is preliminary data.</text>
</comment>
<keyword evidence="1" id="KW-0732">Signal</keyword>
<evidence type="ECO:0000313" key="5">
    <source>
        <dbReference type="Proteomes" id="UP000592820"/>
    </source>
</evidence>
<evidence type="ECO:0000256" key="2">
    <source>
        <dbReference type="SAM" id="MobiDB-lite"/>
    </source>
</evidence>
<dbReference type="RefSeq" id="WP_254898764.1">
    <property type="nucleotide sequence ID" value="NZ_JACHDE010000040.1"/>
</dbReference>
<protein>
    <submittedName>
        <fullName evidence="4">T5SS/PEP-CTERM-associated repeat protein/autotransporter-associated beta strand protein</fullName>
    </submittedName>
</protein>